<protein>
    <submittedName>
        <fullName evidence="1">Amino acid synthesis family protein</fullName>
    </submittedName>
</protein>
<reference evidence="1 2" key="1">
    <citation type="submission" date="2020-04" db="EMBL/GenBank/DDBJ databases">
        <authorList>
            <person name="Zhang R."/>
            <person name="Schippers A."/>
        </authorList>
    </citation>
    <scope>NUCLEOTIDE SEQUENCE [LARGE SCALE GENOMIC DNA]</scope>
    <source>
        <strain evidence="1 2">DSM 109850</strain>
    </source>
</reference>
<gene>
    <name evidence="1" type="ORF">HIJ39_10335</name>
</gene>
<comment type="caution">
    <text evidence="1">The sequence shown here is derived from an EMBL/GenBank/DDBJ whole genome shotgun (WGS) entry which is preliminary data.</text>
</comment>
<dbReference type="InterPro" id="IPR009569">
    <property type="entry name" value="AA_synth_put"/>
</dbReference>
<proteinExistence type="predicted"/>
<dbReference type="Gene3D" id="3.30.1330.110">
    <property type="entry name" value="BB2672"/>
    <property type="match status" value="1"/>
</dbReference>
<dbReference type="EMBL" id="JABBVZ010000030">
    <property type="protein sequence ID" value="NMP22747.1"/>
    <property type="molecule type" value="Genomic_DNA"/>
</dbReference>
<evidence type="ECO:0000313" key="2">
    <source>
        <dbReference type="Proteomes" id="UP000533476"/>
    </source>
</evidence>
<sequence length="197" mass="20929">MGGEMMEPEIRKWYLVKETVESAMGRADNGQPLVKVASAVVIKNPVAGRYVEDLSPMVEMSGILGPKLVGRLAEAVTEPIESYGKAVLIGTNGDQEQGVALITTVFGNLFREQVGGGKAWISSMTKVVPTGASIDVPLAHKDALYVRSHYDGMTLTFPDAPYPDELVMIAVVATRGRINARLGGPKASEITGVDGLS</sequence>
<organism evidence="1 2">
    <name type="scientific">Sulfobacillus harzensis</name>
    <dbReference type="NCBI Taxonomy" id="2729629"/>
    <lineage>
        <taxon>Bacteria</taxon>
        <taxon>Bacillati</taxon>
        <taxon>Bacillota</taxon>
        <taxon>Clostridia</taxon>
        <taxon>Eubacteriales</taxon>
        <taxon>Clostridiales Family XVII. Incertae Sedis</taxon>
        <taxon>Sulfobacillus</taxon>
    </lineage>
</organism>
<name>A0A7Y0L4E9_9FIRM</name>
<dbReference type="Pfam" id="PF06684">
    <property type="entry name" value="AA_synth"/>
    <property type="match status" value="1"/>
</dbReference>
<dbReference type="SUPFAM" id="SSF160519">
    <property type="entry name" value="BB2672-like"/>
    <property type="match status" value="1"/>
</dbReference>
<evidence type="ECO:0000313" key="1">
    <source>
        <dbReference type="EMBL" id="NMP22747.1"/>
    </source>
</evidence>
<keyword evidence="2" id="KW-1185">Reference proteome</keyword>
<dbReference type="AlphaFoldDB" id="A0A7Y0L4E9"/>
<dbReference type="InterPro" id="IPR035936">
    <property type="entry name" value="BB2672"/>
</dbReference>
<accession>A0A7Y0L4E9</accession>
<dbReference type="Proteomes" id="UP000533476">
    <property type="component" value="Unassembled WGS sequence"/>
</dbReference>